<keyword evidence="1" id="KW-1133">Transmembrane helix</keyword>
<feature type="transmembrane region" description="Helical" evidence="1">
    <location>
        <begin position="7"/>
        <end position="27"/>
    </location>
</feature>
<reference evidence="2" key="1">
    <citation type="submission" date="2018-07" db="EMBL/GenBank/DDBJ databases">
        <authorList>
            <person name="Quirk P.G."/>
            <person name="Krulwich T.A."/>
        </authorList>
    </citation>
    <scope>NUCLEOTIDE SEQUENCE</scope>
</reference>
<organism evidence="2">
    <name type="scientific">metagenome</name>
    <dbReference type="NCBI Taxonomy" id="256318"/>
    <lineage>
        <taxon>unclassified sequences</taxon>
        <taxon>metagenomes</taxon>
    </lineage>
</organism>
<protein>
    <submittedName>
        <fullName evidence="2">Uncharacterized protein</fullName>
    </submittedName>
</protein>
<keyword evidence="1" id="KW-0812">Transmembrane</keyword>
<sequence length="136" mass="14565">MLRDVVVGLVWAGLAFGYFMLAMSLGLPEGRFAGEAQELLLILGGGLAAIIFLHFFADARDDRRLRAFQAKMDEQDRHAREAAREKTLQLNAYLTAPAGCEGIVGKGGASGPIAQIIPFPVRHAPRPAIGHLQGSA</sequence>
<name>A0A380TI27_9ZZZZ</name>
<evidence type="ECO:0000313" key="2">
    <source>
        <dbReference type="EMBL" id="SUS07966.1"/>
    </source>
</evidence>
<proteinExistence type="predicted"/>
<evidence type="ECO:0000256" key="1">
    <source>
        <dbReference type="SAM" id="Phobius"/>
    </source>
</evidence>
<accession>A0A380TI27</accession>
<keyword evidence="1" id="KW-0472">Membrane</keyword>
<dbReference type="AlphaFoldDB" id="A0A380TI27"/>
<feature type="transmembrane region" description="Helical" evidence="1">
    <location>
        <begin position="39"/>
        <end position="57"/>
    </location>
</feature>
<gene>
    <name evidence="2" type="ORF">DF3PB_5450002</name>
</gene>
<dbReference type="EMBL" id="UIDG01000496">
    <property type="protein sequence ID" value="SUS07966.1"/>
    <property type="molecule type" value="Genomic_DNA"/>
</dbReference>